<dbReference type="AlphaFoldDB" id="A0A975AZ26"/>
<evidence type="ECO:0000256" key="3">
    <source>
        <dbReference type="ARBA" id="ARBA00022553"/>
    </source>
</evidence>
<sequence>MAWDIVLIVNEQKFVKKYSFIYTLIISIILLAPLYIYIDHKIKLHEIKTEVELKSIQSHIINAMDIFGNHPNETFEFPKFTQYKSGIYKKDFSRIYTQIKEPLPSFMNGYHSDGSNRYLITKLPSEKYFFAEYLITEKKISFAPIYLEASIVAFGIIALILLLSFYFLNSFSRPFKRVNEKLDDFIKESMHEINTPLSIINVNVDLFSSIYGANKYFNRIKSATKSLATIYNDMDYLIKQNRIEYQDEPINLNAFLRDRVTYFELICELKDIVISFDCSVKVEILFNRTKLERIVDNTLSNAIKFSNTNSKINVTLKKDTDDIKLSIQDYGQGIKNPHMILKKHYRENEHKNGFGIGMSIVKSIIDESDITLDIHSELAKGSTFIYTFHNPMILSSETI</sequence>
<dbReference type="InterPro" id="IPR050351">
    <property type="entry name" value="BphY/WalK/GraS-like"/>
</dbReference>
<dbReference type="InterPro" id="IPR003594">
    <property type="entry name" value="HATPase_dom"/>
</dbReference>
<keyword evidence="10" id="KW-1185">Reference proteome</keyword>
<dbReference type="InterPro" id="IPR005467">
    <property type="entry name" value="His_kinase_dom"/>
</dbReference>
<dbReference type="SMART" id="SM00387">
    <property type="entry name" value="HATPase_c"/>
    <property type="match status" value="1"/>
</dbReference>
<evidence type="ECO:0000256" key="2">
    <source>
        <dbReference type="ARBA" id="ARBA00012438"/>
    </source>
</evidence>
<accession>A0A975AZ26</accession>
<evidence type="ECO:0000313" key="9">
    <source>
        <dbReference type="EMBL" id="QSZ41158.1"/>
    </source>
</evidence>
<dbReference type="Gene3D" id="3.30.565.10">
    <property type="entry name" value="Histidine kinase-like ATPase, C-terminal domain"/>
    <property type="match status" value="1"/>
</dbReference>
<comment type="catalytic activity">
    <reaction evidence="1">
        <text>ATP + protein L-histidine = ADP + protein N-phospho-L-histidine.</text>
        <dbReference type="EC" id="2.7.13.3"/>
    </reaction>
</comment>
<evidence type="ECO:0000256" key="6">
    <source>
        <dbReference type="ARBA" id="ARBA00023012"/>
    </source>
</evidence>
<reference evidence="9" key="1">
    <citation type="submission" date="2019-11" db="EMBL/GenBank/DDBJ databases">
        <authorList>
            <person name="Kojima H."/>
        </authorList>
    </citation>
    <scope>NUCLEOTIDE SEQUENCE</scope>
    <source>
        <strain evidence="9">H1576</strain>
    </source>
</reference>
<keyword evidence="7" id="KW-0812">Transmembrane</keyword>
<proteinExistence type="predicted"/>
<evidence type="ECO:0000256" key="5">
    <source>
        <dbReference type="ARBA" id="ARBA00022777"/>
    </source>
</evidence>
<dbReference type="GO" id="GO:0004721">
    <property type="term" value="F:phosphoprotein phosphatase activity"/>
    <property type="evidence" value="ECO:0007669"/>
    <property type="project" value="TreeGrafter"/>
</dbReference>
<dbReference type="PANTHER" id="PTHR45453:SF1">
    <property type="entry name" value="PHOSPHATE REGULON SENSOR PROTEIN PHOR"/>
    <property type="match status" value="1"/>
</dbReference>
<dbReference type="PROSITE" id="PS50109">
    <property type="entry name" value="HIS_KIN"/>
    <property type="match status" value="1"/>
</dbReference>
<dbReference type="Gene3D" id="1.10.287.130">
    <property type="match status" value="1"/>
</dbReference>
<evidence type="ECO:0000256" key="4">
    <source>
        <dbReference type="ARBA" id="ARBA00022679"/>
    </source>
</evidence>
<organism evidence="9 10">
    <name type="scientific">Sulfurimonas aquatica</name>
    <dbReference type="NCBI Taxonomy" id="2672570"/>
    <lineage>
        <taxon>Bacteria</taxon>
        <taxon>Pseudomonadati</taxon>
        <taxon>Campylobacterota</taxon>
        <taxon>Epsilonproteobacteria</taxon>
        <taxon>Campylobacterales</taxon>
        <taxon>Sulfurimonadaceae</taxon>
        <taxon>Sulfurimonas</taxon>
    </lineage>
</organism>
<keyword evidence="6" id="KW-0902">Two-component regulatory system</keyword>
<dbReference type="InterPro" id="IPR004358">
    <property type="entry name" value="Sig_transdc_His_kin-like_C"/>
</dbReference>
<dbReference type="CDD" id="cd00082">
    <property type="entry name" value="HisKA"/>
    <property type="match status" value="1"/>
</dbReference>
<feature type="transmembrane region" description="Helical" evidence="7">
    <location>
        <begin position="20"/>
        <end position="38"/>
    </location>
</feature>
<dbReference type="EMBL" id="CP046072">
    <property type="protein sequence ID" value="QSZ41158.1"/>
    <property type="molecule type" value="Genomic_DNA"/>
</dbReference>
<dbReference type="GO" id="GO:0005886">
    <property type="term" value="C:plasma membrane"/>
    <property type="evidence" value="ECO:0007669"/>
    <property type="project" value="TreeGrafter"/>
</dbReference>
<dbReference type="PRINTS" id="PR00344">
    <property type="entry name" value="BCTRLSENSOR"/>
</dbReference>
<dbReference type="Proteomes" id="UP000671852">
    <property type="component" value="Chromosome"/>
</dbReference>
<gene>
    <name evidence="9" type="ORF">GJV85_03200</name>
</gene>
<keyword evidence="5" id="KW-0418">Kinase</keyword>
<feature type="domain" description="Histidine kinase" evidence="8">
    <location>
        <begin position="188"/>
        <end position="392"/>
    </location>
</feature>
<dbReference type="SUPFAM" id="SSF55874">
    <property type="entry name" value="ATPase domain of HSP90 chaperone/DNA topoisomerase II/histidine kinase"/>
    <property type="match status" value="1"/>
</dbReference>
<dbReference type="SUPFAM" id="SSF47384">
    <property type="entry name" value="Homodimeric domain of signal transducing histidine kinase"/>
    <property type="match status" value="1"/>
</dbReference>
<dbReference type="PANTHER" id="PTHR45453">
    <property type="entry name" value="PHOSPHATE REGULON SENSOR PROTEIN PHOR"/>
    <property type="match status" value="1"/>
</dbReference>
<dbReference type="GO" id="GO:0000155">
    <property type="term" value="F:phosphorelay sensor kinase activity"/>
    <property type="evidence" value="ECO:0007669"/>
    <property type="project" value="InterPro"/>
</dbReference>
<name>A0A975AZ26_9BACT</name>
<keyword evidence="7" id="KW-0472">Membrane</keyword>
<evidence type="ECO:0000259" key="8">
    <source>
        <dbReference type="PROSITE" id="PS50109"/>
    </source>
</evidence>
<feature type="transmembrane region" description="Helical" evidence="7">
    <location>
        <begin position="145"/>
        <end position="168"/>
    </location>
</feature>
<dbReference type="GO" id="GO:0016036">
    <property type="term" value="P:cellular response to phosphate starvation"/>
    <property type="evidence" value="ECO:0007669"/>
    <property type="project" value="TreeGrafter"/>
</dbReference>
<protein>
    <recommendedName>
        <fullName evidence="2">histidine kinase</fullName>
        <ecNumber evidence="2">2.7.13.3</ecNumber>
    </recommendedName>
</protein>
<evidence type="ECO:0000256" key="1">
    <source>
        <dbReference type="ARBA" id="ARBA00000085"/>
    </source>
</evidence>
<keyword evidence="3" id="KW-0597">Phosphoprotein</keyword>
<dbReference type="Pfam" id="PF02518">
    <property type="entry name" value="HATPase_c"/>
    <property type="match status" value="1"/>
</dbReference>
<dbReference type="EC" id="2.7.13.3" evidence="2"/>
<keyword evidence="4" id="KW-0808">Transferase</keyword>
<keyword evidence="7" id="KW-1133">Transmembrane helix</keyword>
<dbReference type="InterPro" id="IPR036097">
    <property type="entry name" value="HisK_dim/P_sf"/>
</dbReference>
<reference evidence="9" key="2">
    <citation type="submission" date="2021-04" db="EMBL/GenBank/DDBJ databases">
        <title>Isolation and characterization of a novel species of the genus Sulfurimonas.</title>
        <authorList>
            <person name="Fukui M."/>
        </authorList>
    </citation>
    <scope>NUCLEOTIDE SEQUENCE</scope>
    <source>
        <strain evidence="9">H1576</strain>
    </source>
</reference>
<dbReference type="InterPro" id="IPR036890">
    <property type="entry name" value="HATPase_C_sf"/>
</dbReference>
<evidence type="ECO:0000313" key="10">
    <source>
        <dbReference type="Proteomes" id="UP000671852"/>
    </source>
</evidence>
<dbReference type="InterPro" id="IPR003661">
    <property type="entry name" value="HisK_dim/P_dom"/>
</dbReference>
<evidence type="ECO:0000256" key="7">
    <source>
        <dbReference type="SAM" id="Phobius"/>
    </source>
</evidence>
<dbReference type="KEGG" id="saqt:GJV85_03200"/>